<dbReference type="Gene3D" id="3.40.50.10680">
    <property type="entry name" value="CofD-like domains"/>
    <property type="match status" value="1"/>
</dbReference>
<organism evidence="3 4">
    <name type="scientific">Arsenicicoccus piscis</name>
    <dbReference type="NCBI Taxonomy" id="673954"/>
    <lineage>
        <taxon>Bacteria</taxon>
        <taxon>Bacillati</taxon>
        <taxon>Actinomycetota</taxon>
        <taxon>Actinomycetes</taxon>
        <taxon>Micrococcales</taxon>
        <taxon>Intrasporangiaceae</taxon>
        <taxon>Arsenicicoccus</taxon>
    </lineage>
</organism>
<sequence>MPLMPSTPASPSTPSLPGRCPTRITALAGGIGGARFLRGLRAYLDRLAPSLDGPVELTIVGNTGDDIWLHGLRVSPDLDTLLYTLGGGVHEGQGWGRADETFAVQTELLAYGSGPDWFGLGDRDFATHIMRSRLLAQGDTLSQVTARLADRWGLPEQHIRLLPMTDQPVETHVIVPESAFPDAEQADSAATDGERAIHFQEWWVRHQAALPASRFVVAGLDRASAAPGVLDAIRGADLVVLPPSNPVVSIGIILLVPGVREALRGTSAPVVGISPIVAGRPVRGHADACLDAIGVETSAAAVAGLYADFLDGWLVADSDDDAVDTLRRTQPDLVVEAHPLLMSGPDATEAIAAAAVDLGVRLAERRRDAGPGSATA</sequence>
<dbReference type="PANTHER" id="PTHR43007">
    <property type="entry name" value="2-PHOSPHO-L-LACTATE TRANSFERASE"/>
    <property type="match status" value="1"/>
</dbReference>
<dbReference type="InterPro" id="IPR010115">
    <property type="entry name" value="FbiA/CofD"/>
</dbReference>
<name>A0ABQ6HKD2_9MICO</name>
<dbReference type="SUPFAM" id="SSF142338">
    <property type="entry name" value="CofD-like"/>
    <property type="match status" value="1"/>
</dbReference>
<dbReference type="Pfam" id="PF01933">
    <property type="entry name" value="CofD"/>
    <property type="match status" value="1"/>
</dbReference>
<gene>
    <name evidence="3" type="primary">cofD</name>
    <name evidence="3" type="ORF">GCM10025862_05490</name>
</gene>
<dbReference type="EMBL" id="BSUJ01000001">
    <property type="protein sequence ID" value="GMA18528.1"/>
    <property type="molecule type" value="Genomic_DNA"/>
</dbReference>
<evidence type="ECO:0000313" key="3">
    <source>
        <dbReference type="EMBL" id="GMA18528.1"/>
    </source>
</evidence>
<comment type="caution">
    <text evidence="3">The sequence shown here is derived from an EMBL/GenBank/DDBJ whole genome shotgun (WGS) entry which is preliminary data.</text>
</comment>
<dbReference type="PANTHER" id="PTHR43007:SF1">
    <property type="entry name" value="2-PHOSPHO-L-LACTATE TRANSFERASE"/>
    <property type="match status" value="1"/>
</dbReference>
<keyword evidence="4" id="KW-1185">Reference proteome</keyword>
<dbReference type="Proteomes" id="UP001157109">
    <property type="component" value="Unassembled WGS sequence"/>
</dbReference>
<dbReference type="InterPro" id="IPR002882">
    <property type="entry name" value="CofD"/>
</dbReference>
<proteinExistence type="inferred from homology"/>
<keyword evidence="2" id="KW-0460">Magnesium</keyword>
<dbReference type="HAMAP" id="MF_01257">
    <property type="entry name" value="CofD"/>
    <property type="match status" value="1"/>
</dbReference>
<keyword evidence="1 3" id="KW-0808">Transferase</keyword>
<dbReference type="NCBIfam" id="TIGR01819">
    <property type="entry name" value="F420_cofD"/>
    <property type="match status" value="1"/>
</dbReference>
<evidence type="ECO:0000256" key="1">
    <source>
        <dbReference type="ARBA" id="ARBA00022679"/>
    </source>
</evidence>
<accession>A0ABQ6HKD2</accession>
<evidence type="ECO:0000313" key="4">
    <source>
        <dbReference type="Proteomes" id="UP001157109"/>
    </source>
</evidence>
<dbReference type="InterPro" id="IPR038136">
    <property type="entry name" value="CofD-like_dom_sf"/>
</dbReference>
<protein>
    <submittedName>
        <fullName evidence="3">2-phospho-L-lactate transferase</fullName>
    </submittedName>
</protein>
<dbReference type="Gene3D" id="1.10.8.240">
    <property type="entry name" value="CofD-like domain"/>
    <property type="match status" value="1"/>
</dbReference>
<evidence type="ECO:0000256" key="2">
    <source>
        <dbReference type="ARBA" id="ARBA00022842"/>
    </source>
</evidence>
<dbReference type="GO" id="GO:0016740">
    <property type="term" value="F:transferase activity"/>
    <property type="evidence" value="ECO:0007669"/>
    <property type="project" value="UniProtKB-KW"/>
</dbReference>
<reference evidence="4" key="1">
    <citation type="journal article" date="2019" name="Int. J. Syst. Evol. Microbiol.">
        <title>The Global Catalogue of Microorganisms (GCM) 10K type strain sequencing project: providing services to taxonomists for standard genome sequencing and annotation.</title>
        <authorList>
            <consortium name="The Broad Institute Genomics Platform"/>
            <consortium name="The Broad Institute Genome Sequencing Center for Infectious Disease"/>
            <person name="Wu L."/>
            <person name="Ma J."/>
        </authorList>
    </citation>
    <scope>NUCLEOTIDE SEQUENCE [LARGE SCALE GENOMIC DNA]</scope>
    <source>
        <strain evidence="4">NBRC 105830</strain>
    </source>
</reference>